<gene>
    <name evidence="2" type="ORF">GWI33_007073</name>
</gene>
<keyword evidence="1" id="KW-0812">Transmembrane</keyword>
<comment type="caution">
    <text evidence="2">The sequence shown here is derived from an EMBL/GenBank/DDBJ whole genome shotgun (WGS) entry which is preliminary data.</text>
</comment>
<evidence type="ECO:0000313" key="2">
    <source>
        <dbReference type="EMBL" id="KAF7279554.1"/>
    </source>
</evidence>
<feature type="transmembrane region" description="Helical" evidence="1">
    <location>
        <begin position="237"/>
        <end position="257"/>
    </location>
</feature>
<keyword evidence="3" id="KW-1185">Reference proteome</keyword>
<evidence type="ECO:0000256" key="1">
    <source>
        <dbReference type="SAM" id="Phobius"/>
    </source>
</evidence>
<dbReference type="Pfam" id="PF07898">
    <property type="entry name" value="DUF1676"/>
    <property type="match status" value="1"/>
</dbReference>
<evidence type="ECO:0008006" key="4">
    <source>
        <dbReference type="Google" id="ProtNLM"/>
    </source>
</evidence>
<reference evidence="2" key="1">
    <citation type="submission" date="2020-08" db="EMBL/GenBank/DDBJ databases">
        <title>Genome sequencing and assembly of the red palm weevil Rhynchophorus ferrugineus.</title>
        <authorList>
            <person name="Dias G.B."/>
            <person name="Bergman C.M."/>
            <person name="Manee M."/>
        </authorList>
    </citation>
    <scope>NUCLEOTIDE SEQUENCE</scope>
    <source>
        <strain evidence="2">AA-2017</strain>
        <tissue evidence="2">Whole larva</tissue>
    </source>
</reference>
<evidence type="ECO:0000313" key="3">
    <source>
        <dbReference type="Proteomes" id="UP000625711"/>
    </source>
</evidence>
<feature type="transmembrane region" description="Helical" evidence="1">
    <location>
        <begin position="212"/>
        <end position="231"/>
    </location>
</feature>
<dbReference type="Proteomes" id="UP000625711">
    <property type="component" value="Unassembled WGS sequence"/>
</dbReference>
<protein>
    <recommendedName>
        <fullName evidence="4">Osiris</fullName>
    </recommendedName>
</protein>
<name>A0A834MIJ6_RHYFE</name>
<keyword evidence="1" id="KW-1133">Transmembrane helix</keyword>
<dbReference type="EMBL" id="JAACXV010000356">
    <property type="protein sequence ID" value="KAF7279554.1"/>
    <property type="molecule type" value="Genomic_DNA"/>
</dbReference>
<accession>A0A834MIJ6</accession>
<dbReference type="GO" id="GO:0016020">
    <property type="term" value="C:membrane"/>
    <property type="evidence" value="ECO:0007669"/>
    <property type="project" value="TreeGrafter"/>
</dbReference>
<dbReference type="PANTHER" id="PTHR21879:SF17">
    <property type="entry name" value="LD24139P"/>
    <property type="match status" value="1"/>
</dbReference>
<feature type="transmembrane region" description="Helical" evidence="1">
    <location>
        <begin position="60"/>
        <end position="79"/>
    </location>
</feature>
<keyword evidence="1" id="KW-0472">Membrane</keyword>
<dbReference type="AlphaFoldDB" id="A0A834MIJ6"/>
<dbReference type="PANTHER" id="PTHR21879">
    <property type="entry name" value="FI03362P-RELATED-RELATED"/>
    <property type="match status" value="1"/>
</dbReference>
<organism evidence="2 3">
    <name type="scientific">Rhynchophorus ferrugineus</name>
    <name type="common">Red palm weevil</name>
    <name type="synonym">Curculio ferrugineus</name>
    <dbReference type="NCBI Taxonomy" id="354439"/>
    <lineage>
        <taxon>Eukaryota</taxon>
        <taxon>Metazoa</taxon>
        <taxon>Ecdysozoa</taxon>
        <taxon>Arthropoda</taxon>
        <taxon>Hexapoda</taxon>
        <taxon>Insecta</taxon>
        <taxon>Pterygota</taxon>
        <taxon>Neoptera</taxon>
        <taxon>Endopterygota</taxon>
        <taxon>Coleoptera</taxon>
        <taxon>Polyphaga</taxon>
        <taxon>Cucujiformia</taxon>
        <taxon>Curculionidae</taxon>
        <taxon>Dryophthorinae</taxon>
        <taxon>Rhynchophorus</taxon>
    </lineage>
</organism>
<dbReference type="OrthoDB" id="8191402at2759"/>
<sequence length="332" mass="35589">MGGPVTTLHTISDTFPYCDRNKGGFEHININGPGVSTREQQCLLIVINPIRVNHFVMNQFVSLAFVLLALGSIVSGVPYPNNVEINTIPSETEFSADLNKCVLKDDVNEIAGCATEKIVRSLDILTLKDNVEVLPGVSLLSDGTSNFRTGKQLSQELEEAKGSQTSMLELIAKSVSRFFAGRTLKVKLPDSETISRALVEGRKKMNKNKGGFMMSAMGIGAAAAALVPLFLGKVALIAAKALIVGKIALVLSGILLIQMFFGRGKNTASDSSGWSSAYREIAPVYGPPSAAYSPPSSGYGAPSAQYPYSRSLDVNNDDNIRYSQELAYSAQK</sequence>
<proteinExistence type="predicted"/>
<dbReference type="InterPro" id="IPR012464">
    <property type="entry name" value="DUF1676"/>
</dbReference>